<feature type="transmembrane region" description="Helical" evidence="3">
    <location>
        <begin position="308"/>
        <end position="328"/>
    </location>
</feature>
<comment type="caution">
    <text evidence="5">The sequence shown here is derived from an EMBL/GenBank/DDBJ whole genome shotgun (WGS) entry which is preliminary data.</text>
</comment>
<evidence type="ECO:0000256" key="3">
    <source>
        <dbReference type="SAM" id="Phobius"/>
    </source>
</evidence>
<accession>A0A391P1B3</accession>
<feature type="coiled-coil region" evidence="1">
    <location>
        <begin position="365"/>
        <end position="410"/>
    </location>
</feature>
<sequence length="547" mass="64737">MEIQELHLKHFGKFEDRHFYLNDGIQIFYGENEFGKTTIYQFIKAMLFGLEPGRGRGVKTSEYKRYEPWENPNYYAGAMRFTCGGRHFYLERNFDTYQKNAKLICEDDGEELSVEDGDLEVLLDDVSKAAFENTAAIGQMKVEPGKTLAESLEDYAANYSAVQAENLRVNEALGRLKEEKKKAGKELEKEESARREKRRQIRMQQEYLERQKHSKQERFQEVSVRLKELERDQKAREERKQREQEECNRQIREELYQKNQEESQSQNRKEDHETIRNRNRAGGLGVIIVFLCLCLVGIILAVTDLFALRIPGMILSVAAGVGCLILWLHKKKEEQERNLRFRREKGEVEIRWQDREKAAVTEEQRKRLHWKSEELTQEIRELSRELENLREEEEELLDRTEREKNQMQQIRALDLAAERMMEIARETARDFRTEFQQSASEILCEITNGAYPTLRLEENGELRLYDEHRILRLYQVSEGTAQQAYFAFRMAAAKVLLPADFPLILDETFACYDDNRLKSALKWLRKQERQVIIFSCQKREREVLDTL</sequence>
<dbReference type="EMBL" id="BHGK01000001">
    <property type="protein sequence ID" value="GCA66820.1"/>
    <property type="molecule type" value="Genomic_DNA"/>
</dbReference>
<feature type="compositionally biased region" description="Basic and acidic residues" evidence="2">
    <location>
        <begin position="179"/>
        <end position="194"/>
    </location>
</feature>
<evidence type="ECO:0000259" key="4">
    <source>
        <dbReference type="Pfam" id="PF13514"/>
    </source>
</evidence>
<organism evidence="5 6">
    <name type="scientific">Mediterraneibacter butyricigenes</name>
    <dbReference type="NCBI Taxonomy" id="2316025"/>
    <lineage>
        <taxon>Bacteria</taxon>
        <taxon>Bacillati</taxon>
        <taxon>Bacillota</taxon>
        <taxon>Clostridia</taxon>
        <taxon>Lachnospirales</taxon>
        <taxon>Lachnospiraceae</taxon>
        <taxon>Mediterraneibacter</taxon>
    </lineage>
</organism>
<dbReference type="AlphaFoldDB" id="A0A391P1B3"/>
<keyword evidence="3" id="KW-0812">Transmembrane</keyword>
<feature type="transmembrane region" description="Helical" evidence="3">
    <location>
        <begin position="281"/>
        <end position="302"/>
    </location>
</feature>
<dbReference type="PANTHER" id="PTHR41259:SF1">
    <property type="entry name" value="DOUBLE-STRAND BREAK REPAIR RAD50 ATPASE, PUTATIVE-RELATED"/>
    <property type="match status" value="1"/>
</dbReference>
<evidence type="ECO:0000313" key="5">
    <source>
        <dbReference type="EMBL" id="GCA66820.1"/>
    </source>
</evidence>
<dbReference type="RefSeq" id="WP_119297863.1">
    <property type="nucleotide sequence ID" value="NZ_BHGK01000001.1"/>
</dbReference>
<dbReference type="Pfam" id="PF13514">
    <property type="entry name" value="AAA_27"/>
    <property type="match status" value="1"/>
</dbReference>
<keyword evidence="6" id="KW-1185">Reference proteome</keyword>
<dbReference type="SUPFAM" id="SSF52540">
    <property type="entry name" value="P-loop containing nucleoside triphosphate hydrolases"/>
    <property type="match status" value="1"/>
</dbReference>
<reference evidence="6" key="1">
    <citation type="submission" date="2018-09" db="EMBL/GenBank/DDBJ databases">
        <title>Draft Genome Sequence of Mediterraneibacter sp. KCTC 15684.</title>
        <authorList>
            <person name="Kim J.S."/>
            <person name="Han K.I."/>
            <person name="Suh M.K."/>
            <person name="Lee K.C."/>
            <person name="Eom M.K."/>
            <person name="Lee J.H."/>
            <person name="Park S.H."/>
            <person name="Kang S.W."/>
            <person name="Park J.E."/>
            <person name="Oh B.S."/>
            <person name="Yu S.Y."/>
            <person name="Choi S.H."/>
            <person name="Lee D.H."/>
            <person name="Yoon H."/>
            <person name="Kim B."/>
            <person name="Yang S.J."/>
            <person name="Lee J.S."/>
        </authorList>
    </citation>
    <scope>NUCLEOTIDE SEQUENCE [LARGE SCALE GENOMIC DNA]</scope>
    <source>
        <strain evidence="6">KCTC 15684</strain>
    </source>
</reference>
<feature type="region of interest" description="Disordered" evidence="2">
    <location>
        <begin position="179"/>
        <end position="198"/>
    </location>
</feature>
<dbReference type="InterPro" id="IPR027417">
    <property type="entry name" value="P-loop_NTPase"/>
</dbReference>
<keyword evidence="3" id="KW-0472">Membrane</keyword>
<gene>
    <name evidence="5" type="ORF">KGMB01110_12560</name>
</gene>
<feature type="domain" description="YhaN AAA" evidence="4">
    <location>
        <begin position="1"/>
        <end position="210"/>
    </location>
</feature>
<dbReference type="PANTHER" id="PTHR41259">
    <property type="entry name" value="DOUBLE-STRAND BREAK REPAIR RAD50 ATPASE, PUTATIVE-RELATED"/>
    <property type="match status" value="1"/>
</dbReference>
<dbReference type="InterPro" id="IPR038734">
    <property type="entry name" value="YhaN_AAA"/>
</dbReference>
<keyword evidence="1" id="KW-0175">Coiled coil</keyword>
<dbReference type="Gene3D" id="3.40.50.300">
    <property type="entry name" value="P-loop containing nucleotide triphosphate hydrolases"/>
    <property type="match status" value="2"/>
</dbReference>
<dbReference type="Proteomes" id="UP000265643">
    <property type="component" value="Unassembled WGS sequence"/>
</dbReference>
<evidence type="ECO:0000256" key="1">
    <source>
        <dbReference type="SAM" id="Coils"/>
    </source>
</evidence>
<evidence type="ECO:0000256" key="2">
    <source>
        <dbReference type="SAM" id="MobiDB-lite"/>
    </source>
</evidence>
<keyword evidence="3" id="KW-1133">Transmembrane helix</keyword>
<evidence type="ECO:0000313" key="6">
    <source>
        <dbReference type="Proteomes" id="UP000265643"/>
    </source>
</evidence>
<proteinExistence type="predicted"/>
<name>A0A391P1B3_9FIRM</name>
<protein>
    <recommendedName>
        <fullName evidence="4">YhaN AAA domain-containing protein</fullName>
    </recommendedName>
</protein>